<organism evidence="3 4">
    <name type="scientific">Kitasatospora setae (strain ATCC 33774 / DSM 43861 / JCM 3304 / KCC A-0304 / NBRC 14216 / KM-6054)</name>
    <name type="common">Streptomyces setae</name>
    <dbReference type="NCBI Taxonomy" id="452652"/>
    <lineage>
        <taxon>Bacteria</taxon>
        <taxon>Bacillati</taxon>
        <taxon>Actinomycetota</taxon>
        <taxon>Actinomycetes</taxon>
        <taxon>Kitasatosporales</taxon>
        <taxon>Streptomycetaceae</taxon>
        <taxon>Kitasatospora</taxon>
    </lineage>
</organism>
<reference evidence="3 4" key="1">
    <citation type="journal article" date="2010" name="DNA Res.">
        <title>Genome sequence of Kitasatospora setae NBRC 14216T: an evolutionary snapshot of the family Streptomycetaceae.</title>
        <authorList>
            <person name="Ichikawa N."/>
            <person name="Oguchi A."/>
            <person name="Ikeda H."/>
            <person name="Ishikawa J."/>
            <person name="Kitani S."/>
            <person name="Watanabe Y."/>
            <person name="Nakamura S."/>
            <person name="Katano Y."/>
            <person name="Kishi E."/>
            <person name="Sasagawa M."/>
            <person name="Ankai A."/>
            <person name="Fukui S."/>
            <person name="Hashimoto Y."/>
            <person name="Kamata S."/>
            <person name="Otoguro M."/>
            <person name="Tanikawa S."/>
            <person name="Nihira T."/>
            <person name="Horinouchi S."/>
            <person name="Ohnishi Y."/>
            <person name="Hayakawa M."/>
            <person name="Kuzuyama T."/>
            <person name="Arisawa A."/>
            <person name="Nomoto F."/>
            <person name="Miura H."/>
            <person name="Takahashi Y."/>
            <person name="Fujita N."/>
        </authorList>
    </citation>
    <scope>NUCLEOTIDE SEQUENCE [LARGE SCALE GENOMIC DNA]</scope>
    <source>
        <strain evidence="4">ATCC 33774 / DSM 43861 / JCM 3304 / KCC A-0304 / NBRC 14216 / KM-6054</strain>
    </source>
</reference>
<evidence type="ECO:0000313" key="4">
    <source>
        <dbReference type="Proteomes" id="UP000007076"/>
    </source>
</evidence>
<feature type="region of interest" description="Disordered" evidence="1">
    <location>
        <begin position="163"/>
        <end position="238"/>
    </location>
</feature>
<evidence type="ECO:0000256" key="1">
    <source>
        <dbReference type="SAM" id="MobiDB-lite"/>
    </source>
</evidence>
<keyword evidence="2" id="KW-0812">Transmembrane</keyword>
<dbReference type="STRING" id="452652.KSE_20860"/>
<keyword evidence="4" id="KW-1185">Reference proteome</keyword>
<dbReference type="RefSeq" id="WP_014135227.1">
    <property type="nucleotide sequence ID" value="NC_016109.1"/>
</dbReference>
<keyword evidence="2" id="KW-0472">Membrane</keyword>
<dbReference type="EMBL" id="AP010968">
    <property type="protein sequence ID" value="BAJ27909.1"/>
    <property type="molecule type" value="Genomic_DNA"/>
</dbReference>
<protein>
    <submittedName>
        <fullName evidence="3">Uncharacterized protein</fullName>
    </submittedName>
</protein>
<feature type="transmembrane region" description="Helical" evidence="2">
    <location>
        <begin position="26"/>
        <end position="46"/>
    </location>
</feature>
<dbReference type="Proteomes" id="UP000007076">
    <property type="component" value="Chromosome"/>
</dbReference>
<dbReference type="AlphaFoldDB" id="E4N9M8"/>
<keyword evidence="2" id="KW-1133">Transmembrane helix</keyword>
<proteinExistence type="predicted"/>
<feature type="compositionally biased region" description="Pro residues" evidence="1">
    <location>
        <begin position="227"/>
        <end position="238"/>
    </location>
</feature>
<evidence type="ECO:0000313" key="3">
    <source>
        <dbReference type="EMBL" id="BAJ27909.1"/>
    </source>
</evidence>
<dbReference type="HOGENOM" id="CLU_1164647_0_0_11"/>
<evidence type="ECO:0000256" key="2">
    <source>
        <dbReference type="SAM" id="Phobius"/>
    </source>
</evidence>
<gene>
    <name evidence="3" type="ordered locus">KSE_20860</name>
</gene>
<feature type="compositionally biased region" description="Pro residues" evidence="1">
    <location>
        <begin position="203"/>
        <end position="215"/>
    </location>
</feature>
<accession>E4N9M8</accession>
<feature type="transmembrane region" description="Helical" evidence="2">
    <location>
        <begin position="74"/>
        <end position="94"/>
    </location>
</feature>
<feature type="compositionally biased region" description="Pro residues" evidence="1">
    <location>
        <begin position="167"/>
        <end position="195"/>
    </location>
</feature>
<feature type="transmembrane region" description="Helical" evidence="2">
    <location>
        <begin position="101"/>
        <end position="122"/>
    </location>
</feature>
<dbReference type="PATRIC" id="fig|452652.3.peg.2098"/>
<name>E4N9M8_KITSK</name>
<feature type="transmembrane region" description="Helical" evidence="2">
    <location>
        <begin position="137"/>
        <end position="160"/>
    </location>
</feature>
<sequence>MTYAPPPYGPPPYGPPATPARTARGLGAVGSTLLLQAAVLIAVLVYDLSEAGSAYLPTALGFSYTHVVPGPTSFIGGSAPYLVIILITAFRAFAGAAWTRAAAVVLTGANAYPMVGELWLLFTGPLGKSGYATKTNANLLLTLALVLHVLVFVVIAITVASTRTSTPAPPPAYLPQPPFVPAPGHTPGPTAPPAPSAYSAPAPAAPAPAPAPAPAAPVDGHGAAYAYPPPPPATPPAG</sequence>
<dbReference type="KEGG" id="ksk:KSE_20860"/>